<dbReference type="RefSeq" id="WP_242159521.1">
    <property type="nucleotide sequence ID" value="NZ_CP131914.1"/>
</dbReference>
<dbReference type="Proteomes" id="UP001430647">
    <property type="component" value="Unassembled WGS sequence"/>
</dbReference>
<dbReference type="EMBL" id="JAKJPQ010000006">
    <property type="protein sequence ID" value="MCI2261479.1"/>
    <property type="molecule type" value="Genomic_DNA"/>
</dbReference>
<dbReference type="EMBL" id="CP131914">
    <property type="protein sequence ID" value="XCI81513.1"/>
    <property type="molecule type" value="Genomic_DNA"/>
</dbReference>
<name>A0AAU8I8A1_9XANT</name>
<reference evidence="3" key="2">
    <citation type="submission" date="2022-01" db="EMBL/GenBank/DDBJ databases">
        <authorList>
            <person name="Rana R."/>
            <person name="Patil P.B."/>
        </authorList>
    </citation>
    <scope>NUCLEOTIDE SEQUENCE</scope>
    <source>
        <strain evidence="3">PPL560</strain>
    </source>
</reference>
<evidence type="ECO:0000259" key="2">
    <source>
        <dbReference type="Pfam" id="PF20410"/>
    </source>
</evidence>
<dbReference type="KEGG" id="xin:Q7W82_04965"/>
<evidence type="ECO:0000313" key="3">
    <source>
        <dbReference type="EMBL" id="MCI2261479.1"/>
    </source>
</evidence>
<dbReference type="Pfam" id="PF20410">
    <property type="entry name" value="X-Tfes_XVIPCD"/>
    <property type="match status" value="1"/>
</dbReference>
<feature type="region of interest" description="Disordered" evidence="1">
    <location>
        <begin position="708"/>
        <end position="727"/>
    </location>
</feature>
<dbReference type="InterPro" id="IPR046519">
    <property type="entry name" value="X-Tfes_XVIPCD"/>
</dbReference>
<accession>A0AAU8I8A1</accession>
<keyword evidence="5" id="KW-1185">Reference proteome</keyword>
<feature type="domain" description="X-Tfes XVIPCD" evidence="2">
    <location>
        <begin position="594"/>
        <end position="696"/>
    </location>
</feature>
<reference evidence="3 5" key="1">
    <citation type="journal article" date="2022" name="Curr. Microbiol.">
        <title>Xanthomonas indica sp. nov., a Novel Member of Non-Pathogenic Xanthomonas Community from Healthy Rice Seeds.</title>
        <authorList>
            <person name="Rana R."/>
            <person name="Madhavan V.N."/>
            <person name="Saroha T."/>
            <person name="Bansal K."/>
            <person name="Kaur A."/>
            <person name="Sonti R.V."/>
            <person name="Patel H.K."/>
            <person name="Patil P.B."/>
        </authorList>
    </citation>
    <scope>NUCLEOTIDE SEQUENCE [LARGE SCALE GENOMIC DNA]</scope>
    <source>
        <strain evidence="3 5">PPL560</strain>
    </source>
</reference>
<dbReference type="AlphaFoldDB" id="A0AAU8I8A1"/>
<protein>
    <recommendedName>
        <fullName evidence="2">X-Tfes XVIPCD domain-containing protein</fullName>
    </recommendedName>
</protein>
<gene>
    <name evidence="3" type="ORF">L3V74_07995</name>
    <name evidence="4" type="ORF">Q7W82_04965</name>
</gene>
<evidence type="ECO:0000313" key="4">
    <source>
        <dbReference type="EMBL" id="XCI81513.1"/>
    </source>
</evidence>
<proteinExistence type="predicted"/>
<sequence>MNDTPHAGRTADLVALAQATDANGHVDLTAYQAQRLILLHQSVDGLDARGLVADLTASPAYATPEGQAQVGPLIDAITRRLPSPDAARLADALDKANVNESWIERGFEDYVQAPLQTAATRVTQAASDGIAWTDKQISDNLVAARQWAEGAKNNPSNDYLERAAGELAARGSDNAQEYYGAMKGATGHGLNMIGETVDLAKFAHRFGTDTNFRNLVIGAAAIYASDAYHDPSKPFNDISRAAVGAWNEWEAGLEKATREGKEQEYLGEAKGAAAVEIIATFVPATKLTKLAKVAEAADIADDLAPAAGRVAGRVERHAAGELAEELIELARDARRVQGRSPLEQGGADLMFSGLAGMKRSQGELRELVEGLRKSGDLNGLLQSGALAPKELGYLARHDVTMFDGGVSFHQALTKSIGSRELSSLGTKEIGDIGEAIVSHDLARGGYRDLVPIQNNSGHGNDIAAFNPTSERWEIFEIKASVKGIAREQFGNPEPLITSRLQLAVNERGHWAPQNMWEEQAKATAERILDEHFDVATQRLNVDTKWARVNIERDPISGELKGTPQIEKWMTPAERAQERLPSVPGDRGALSPAMPVHADYALHEQIKTKVAEIDQRNGRSFDATSERMTASLLTLAKDNGLTRVDHVLLSEKTPKLPDAQNLIVVQGDLKDPAKLYAHMPTVEAAQRPVQESFAQLEVVNQRLAQEHAQAQVQEQQRGQEQHATVRHA</sequence>
<evidence type="ECO:0000256" key="1">
    <source>
        <dbReference type="SAM" id="MobiDB-lite"/>
    </source>
</evidence>
<evidence type="ECO:0000313" key="5">
    <source>
        <dbReference type="Proteomes" id="UP001430647"/>
    </source>
</evidence>
<reference evidence="4" key="3">
    <citation type="submission" date="2023-08" db="EMBL/GenBank/DDBJ databases">
        <title>Complete genome sequence of Xanthomonas indica.</title>
        <authorList>
            <person name="Patil P.B."/>
            <person name="Rana R."/>
        </authorList>
    </citation>
    <scope>NUCLEOTIDE SEQUENCE</scope>
    <source>
        <strain evidence="4">PPL560</strain>
    </source>
</reference>
<organism evidence="4">
    <name type="scientific">Xanthomonas indica</name>
    <dbReference type="NCBI Taxonomy" id="2912242"/>
    <lineage>
        <taxon>Bacteria</taxon>
        <taxon>Pseudomonadati</taxon>
        <taxon>Pseudomonadota</taxon>
        <taxon>Gammaproteobacteria</taxon>
        <taxon>Lysobacterales</taxon>
        <taxon>Lysobacteraceae</taxon>
        <taxon>Xanthomonas</taxon>
    </lineage>
</organism>
<feature type="compositionally biased region" description="Low complexity" evidence="1">
    <location>
        <begin position="708"/>
        <end position="721"/>
    </location>
</feature>